<feature type="compositionally biased region" description="Basic and acidic residues" evidence="1">
    <location>
        <begin position="197"/>
        <end position="209"/>
    </location>
</feature>
<feature type="domain" description="Coilin tudor" evidence="3">
    <location>
        <begin position="444"/>
        <end position="539"/>
    </location>
</feature>
<dbReference type="PANTHER" id="PTHR15197:SF0">
    <property type="entry name" value="COILIN"/>
    <property type="match status" value="1"/>
</dbReference>
<dbReference type="Pfam" id="PF15862">
    <property type="entry name" value="Coilin_N"/>
    <property type="match status" value="1"/>
</dbReference>
<evidence type="ECO:0000259" key="3">
    <source>
        <dbReference type="Pfam" id="PF23086"/>
    </source>
</evidence>
<feature type="compositionally biased region" description="Basic residues" evidence="1">
    <location>
        <begin position="106"/>
        <end position="117"/>
    </location>
</feature>
<feature type="compositionally biased region" description="Basic and acidic residues" evidence="1">
    <location>
        <begin position="279"/>
        <end position="304"/>
    </location>
</feature>
<evidence type="ECO:0008006" key="6">
    <source>
        <dbReference type="Google" id="ProtNLM"/>
    </source>
</evidence>
<evidence type="ECO:0000259" key="2">
    <source>
        <dbReference type="Pfam" id="PF15862"/>
    </source>
</evidence>
<dbReference type="Ensembl" id="ENSLLET00000051248.1">
    <property type="protein sequence ID" value="ENSLLEP00000049328.1"/>
    <property type="gene ID" value="ENSLLEG00000031048.1"/>
</dbReference>
<evidence type="ECO:0000256" key="1">
    <source>
        <dbReference type="SAM" id="MobiDB-lite"/>
    </source>
</evidence>
<accession>A0A8C5RAK2</accession>
<reference evidence="4" key="1">
    <citation type="submission" date="2025-08" db="UniProtKB">
        <authorList>
            <consortium name="Ensembl"/>
        </authorList>
    </citation>
    <scope>IDENTIFICATION</scope>
</reference>
<feature type="compositionally biased region" description="Basic and acidic residues" evidence="1">
    <location>
        <begin position="177"/>
        <end position="186"/>
    </location>
</feature>
<dbReference type="GeneTree" id="ENSGT00390000004832"/>
<feature type="compositionally biased region" description="Polar residues" evidence="1">
    <location>
        <begin position="87"/>
        <end position="102"/>
    </location>
</feature>
<dbReference type="GO" id="GO:0015030">
    <property type="term" value="C:Cajal body"/>
    <property type="evidence" value="ECO:0007669"/>
    <property type="project" value="TreeGrafter"/>
</dbReference>
<name>A0A8C5RAK2_9ANUR</name>
<dbReference type="AlphaFoldDB" id="A0A8C5RAK2"/>
<dbReference type="OrthoDB" id="74813at2759"/>
<evidence type="ECO:0000313" key="4">
    <source>
        <dbReference type="Ensembl" id="ENSLLEP00000049328.1"/>
    </source>
</evidence>
<feature type="compositionally biased region" description="Basic and acidic residues" evidence="1">
    <location>
        <begin position="253"/>
        <end position="265"/>
    </location>
</feature>
<feature type="domain" description="Coilin N-terminal" evidence="2">
    <location>
        <begin position="7"/>
        <end position="127"/>
    </location>
</feature>
<feature type="compositionally biased region" description="Low complexity" evidence="1">
    <location>
        <begin position="326"/>
        <end position="335"/>
    </location>
</feature>
<organism evidence="4 5">
    <name type="scientific">Leptobrachium leishanense</name>
    <name type="common">Leishan spiny toad</name>
    <dbReference type="NCBI Taxonomy" id="445787"/>
    <lineage>
        <taxon>Eukaryota</taxon>
        <taxon>Metazoa</taxon>
        <taxon>Chordata</taxon>
        <taxon>Craniata</taxon>
        <taxon>Vertebrata</taxon>
        <taxon>Euteleostomi</taxon>
        <taxon>Amphibia</taxon>
        <taxon>Batrachia</taxon>
        <taxon>Anura</taxon>
        <taxon>Pelobatoidea</taxon>
        <taxon>Megophryidae</taxon>
        <taxon>Leptobrachium</taxon>
    </lineage>
</organism>
<dbReference type="InterPro" id="IPR024822">
    <property type="entry name" value="Coilin"/>
</dbReference>
<protein>
    <recommendedName>
        <fullName evidence="6">Coilin</fullName>
    </recommendedName>
</protein>
<dbReference type="GO" id="GO:0030619">
    <property type="term" value="F:U1 snRNA binding"/>
    <property type="evidence" value="ECO:0007669"/>
    <property type="project" value="TreeGrafter"/>
</dbReference>
<feature type="compositionally biased region" description="Polar residues" evidence="1">
    <location>
        <begin position="308"/>
        <end position="323"/>
    </location>
</feature>
<dbReference type="GO" id="GO:0000387">
    <property type="term" value="P:spliceosomal snRNP assembly"/>
    <property type="evidence" value="ECO:0007669"/>
    <property type="project" value="TreeGrafter"/>
</dbReference>
<evidence type="ECO:0000313" key="5">
    <source>
        <dbReference type="Proteomes" id="UP000694569"/>
    </source>
</evidence>
<feature type="compositionally biased region" description="Basic and acidic residues" evidence="1">
    <location>
        <begin position="229"/>
        <end position="240"/>
    </location>
</feature>
<feature type="region of interest" description="Disordered" evidence="1">
    <location>
        <begin position="87"/>
        <end position="335"/>
    </location>
</feature>
<feature type="region of interest" description="Disordered" evidence="1">
    <location>
        <begin position="366"/>
        <end position="393"/>
    </location>
</feature>
<dbReference type="InterPro" id="IPR031722">
    <property type="entry name" value="Coilin_N"/>
</dbReference>
<dbReference type="GO" id="GO:0030620">
    <property type="term" value="F:U2 snRNA binding"/>
    <property type="evidence" value="ECO:0007669"/>
    <property type="project" value="TreeGrafter"/>
</dbReference>
<proteinExistence type="predicted"/>
<reference evidence="4" key="2">
    <citation type="submission" date="2025-09" db="UniProtKB">
        <authorList>
            <consortium name="Ensembl"/>
        </authorList>
    </citation>
    <scope>IDENTIFICATION</scope>
</reference>
<keyword evidence="5" id="KW-1185">Reference proteome</keyword>
<dbReference type="InterPro" id="IPR056398">
    <property type="entry name" value="Tudor_Coilin"/>
</dbReference>
<dbReference type="Proteomes" id="UP000694569">
    <property type="component" value="Unplaced"/>
</dbReference>
<dbReference type="Pfam" id="PF23086">
    <property type="entry name" value="Tudor_Coilin"/>
    <property type="match status" value="1"/>
</dbReference>
<dbReference type="PANTHER" id="PTHR15197">
    <property type="entry name" value="COILIN P80"/>
    <property type="match status" value="1"/>
</dbReference>
<sequence>MAAPSEVRVKLLFDFPPPAVPQSSTLWFLLDQSKCRVVADLTSVIRDRFFYGLSGGISLYLENGLLIPGESVHVVRDNDSIKVQWEGSNQEADLQSTMNNVSPPKMAKRHRLKSKKNSSREPDLSLHKSPRSSSPVEIVRLVKRRRSEVVPDDQSDVPAESPPRKINSDSKRRRKIVKDVHSDVPVKKQCKKNLSSDTRKVVMDIHSDGPAETPNKKTTSSSKMRKSKVVKDIHSEKLDTETTSSDSRRKSKVVKDTDVPPEKPYTETISSGSRRKSKVVKDVHLDVPPEKPYTETTSDSRRPVMTDIHSSSPAEKQSSNSKVEANFSNTDSSDSDTFVIKKSSAAAMFPPHPLHLPNGNSVSPVGVQHGSEPNSRTFGRGRGPFPWRGQGGHGLRIRGPANYGRGRGNCNYFFNYDAEAKEQHLNESATNQSIVIQNPVDIPKKDYSALPLLTSLPEPGRVIAFKLLELSDSYSPEVSDYKEGRILRYDPGTQDLELEILSLQTTKKEPGKFDLVYEREDGSSSVEYAVTQDSKIIQKWSSLIEPRLVEETRLEGPVLQTESTDP</sequence>